<dbReference type="Pfam" id="PF01973">
    <property type="entry name" value="MptE-like"/>
    <property type="match status" value="1"/>
</dbReference>
<gene>
    <name evidence="3" type="ORF">EOI86_12450</name>
</gene>
<dbReference type="RefSeq" id="WP_127765520.1">
    <property type="nucleotide sequence ID" value="NZ_SADE01000002.1"/>
</dbReference>
<evidence type="ECO:0000259" key="1">
    <source>
        <dbReference type="Pfam" id="PF01973"/>
    </source>
</evidence>
<protein>
    <submittedName>
        <fullName evidence="3">DUF115 domain-containing protein</fullName>
    </submittedName>
</protein>
<dbReference type="PANTHER" id="PTHR41786">
    <property type="entry name" value="MOTILITY ACCESSORY FACTOR MAF"/>
    <property type="match status" value="1"/>
</dbReference>
<evidence type="ECO:0000313" key="4">
    <source>
        <dbReference type="Proteomes" id="UP000287447"/>
    </source>
</evidence>
<dbReference type="OrthoDB" id="7254531at2"/>
<dbReference type="InterPro" id="IPR002826">
    <property type="entry name" value="MptE-like"/>
</dbReference>
<proteinExistence type="predicted"/>
<dbReference type="EMBL" id="SADE01000002">
    <property type="protein sequence ID" value="RVU36044.1"/>
    <property type="molecule type" value="Genomic_DNA"/>
</dbReference>
<keyword evidence="4" id="KW-1185">Reference proteome</keyword>
<reference evidence="4" key="1">
    <citation type="submission" date="2019-01" db="EMBL/GenBank/DDBJ databases">
        <title>Gri0909 isolated from a small marine red alga.</title>
        <authorList>
            <person name="Kim J."/>
            <person name="Jeong S.E."/>
            <person name="Jeon C.O."/>
        </authorList>
    </citation>
    <scope>NUCLEOTIDE SEQUENCE [LARGE SCALE GENOMIC DNA]</scope>
    <source>
        <strain evidence="4">Gri0909</strain>
    </source>
</reference>
<dbReference type="InterPro" id="IPR045376">
    <property type="entry name" value="Maf_N"/>
</dbReference>
<feature type="domain" description="6-hydroxymethylpterin diphosphokinase MptE-like" evidence="1">
    <location>
        <begin position="246"/>
        <end position="413"/>
    </location>
</feature>
<dbReference type="AlphaFoldDB" id="A0A3S2WRB9"/>
<evidence type="ECO:0000259" key="2">
    <source>
        <dbReference type="Pfam" id="PF20157"/>
    </source>
</evidence>
<dbReference type="PANTHER" id="PTHR41786:SF1">
    <property type="entry name" value="6-HYDROXYMETHYLPTERIN DIPHOSPHOKINASE MPTE-LIKE DOMAIN-CONTAINING PROTEIN"/>
    <property type="match status" value="1"/>
</dbReference>
<sequence length="641" mass="69935">MSYFEQSIEAFRRAGMGTIVDAAAERQGGAYHLKGSAAQGDLNLYDANGNPLYNPDALTAAYTQVEEFKRKPTRHLIQPPGTSPMRTLAGDRFIDDLYSKLGNMKADPVPTPDAGGFVCFGLGLGIFLPLVLEAFETRDLVIYETDPDLIYWSLHALPWAGIFRAVEARGGTVTLVANGNPDNAASEIIFALRGANAALIDGSYFMTHLDAPHNRAVLDRVAARSKLLEVSSGFLEDEILMFRNTWANLKRHDWKLFRDGPKGGLSAPALIVGSGPSVDAAIPLIKELAGRALVFSGGSSLRVLLRHGIQPDFHCELENTSDMADMLAATRADYDFDGTVLIGGNPIDPRIGELFSRRLLYFRPATTGARVFSPDAGAMDLAGPTAINTAVRAAIGFGVTDIWLFGVDLGARETDRHHSRDSQYYATDDPYWQGGTGMEQIDVPAPANFGGTAHTTPSFQYAQMFLTRLLESAPQCRVLNFSDGVALPGARPARPEQAPVDALELDRAGMVADLLADLPAPDADELFLEVCVDGYRLALTDWFDRVERTLYRARGTGFLALHTQLKPLMQAPGLEDAHTPDIAARYCASGTLDRCMMLGHYLIRRLDREARPAFFETFLETLAAHVKTMRSTAMSQFDAPE</sequence>
<name>A0A3S2WRB9_9PROT</name>
<dbReference type="Pfam" id="PF20157">
    <property type="entry name" value="Maf_flag10_N"/>
    <property type="match status" value="1"/>
</dbReference>
<evidence type="ECO:0000313" key="3">
    <source>
        <dbReference type="EMBL" id="RVU36044.1"/>
    </source>
</evidence>
<accession>A0A3S2WRB9</accession>
<feature type="domain" description="Glycosyltransferase Maf N-terminal" evidence="2">
    <location>
        <begin position="38"/>
        <end position="223"/>
    </location>
</feature>
<organism evidence="3 4">
    <name type="scientific">Hwanghaeella grinnelliae</name>
    <dbReference type="NCBI Taxonomy" id="2500179"/>
    <lineage>
        <taxon>Bacteria</taxon>
        <taxon>Pseudomonadati</taxon>
        <taxon>Pseudomonadota</taxon>
        <taxon>Alphaproteobacteria</taxon>
        <taxon>Rhodospirillales</taxon>
        <taxon>Rhodospirillaceae</taxon>
        <taxon>Hwanghaeella</taxon>
    </lineage>
</organism>
<dbReference type="Proteomes" id="UP000287447">
    <property type="component" value="Unassembled WGS sequence"/>
</dbReference>
<comment type="caution">
    <text evidence="3">The sequence shown here is derived from an EMBL/GenBank/DDBJ whole genome shotgun (WGS) entry which is preliminary data.</text>
</comment>